<comment type="subcellular location">
    <subcellularLocation>
        <location evidence="1 3 4">Cell outer membrane</location>
    </subcellularLocation>
</comment>
<dbReference type="InterPro" id="IPR038591">
    <property type="entry name" value="NolW-like_sf"/>
</dbReference>
<keyword evidence="2 3" id="KW-0732">Signal</keyword>
<dbReference type="Pfam" id="PF03958">
    <property type="entry name" value="Secretin_N"/>
    <property type="match status" value="1"/>
</dbReference>
<comment type="subunit">
    <text evidence="3">The core secretion machinery of the T3SS is composed of approximately 20 different proteins, including cytoplasmic components, a base, an export apparatus and a needle. This subunit is part of the base, which anchors the injectisome in the bacterial cell envelope. Forms a stable homooligomeric complex.</text>
</comment>
<dbReference type="PANTHER" id="PTHR30332:SF5">
    <property type="entry name" value="SPI-1 TYPE 3 SECRETION SYSTEM SECRETIN"/>
    <property type="match status" value="1"/>
</dbReference>
<comment type="function">
    <text evidence="3">Component of the type III secretion system (T3SS), also called injectisome, which is used to inject bacterial effector proteins into eukaryotic host cells. Forms a ring-shaped multimeric structure with an apparent central pore in the outer membrane.</text>
</comment>
<protein>
    <recommendedName>
        <fullName evidence="3">Type 3 secretion system secretin</fullName>
        <shortName evidence="3">T3SS secretin</shortName>
    </recommendedName>
</protein>
<dbReference type="EMBL" id="UPXX01000013">
    <property type="protein sequence ID" value="VBB42664.1"/>
    <property type="molecule type" value="Genomic_DNA"/>
</dbReference>
<dbReference type="GO" id="GO:0009279">
    <property type="term" value="C:cell outer membrane"/>
    <property type="evidence" value="ECO:0007669"/>
    <property type="project" value="UniProtKB-SubCell"/>
</dbReference>
<comment type="similarity">
    <text evidence="3">Belongs to the bacterial secretin family. T3SS SctC subfamily.</text>
</comment>
<dbReference type="InterPro" id="IPR005644">
    <property type="entry name" value="NolW-like"/>
</dbReference>
<evidence type="ECO:0000256" key="5">
    <source>
        <dbReference type="SAM" id="MobiDB-lite"/>
    </source>
</evidence>
<feature type="domain" description="NolW-like" evidence="7">
    <location>
        <begin position="187"/>
        <end position="323"/>
    </location>
</feature>
<evidence type="ECO:0000256" key="3">
    <source>
        <dbReference type="HAMAP-Rule" id="MF_02219"/>
    </source>
</evidence>
<gene>
    <name evidence="3" type="primary">sctC</name>
    <name evidence="8" type="ORF">TRIP_B200804</name>
</gene>
<proteinExistence type="inferred from homology"/>
<dbReference type="GO" id="GO:0030257">
    <property type="term" value="C:type III protein secretion system complex"/>
    <property type="evidence" value="ECO:0007669"/>
    <property type="project" value="UniProtKB-UniRule"/>
</dbReference>
<dbReference type="Gene3D" id="3.55.50.30">
    <property type="match status" value="1"/>
</dbReference>
<dbReference type="GO" id="GO:0030254">
    <property type="term" value="P:protein secretion by the type III secretion system"/>
    <property type="evidence" value="ECO:0007669"/>
    <property type="project" value="UniProtKB-UniRule"/>
</dbReference>
<evidence type="ECO:0000256" key="4">
    <source>
        <dbReference type="RuleBase" id="RU004004"/>
    </source>
</evidence>
<sequence length="604" mass="66612">MFSRIIQTTVLNCITLAILFTVESQAGGLPWRGYLYSHVSEGEDLADLLRDFCSSQHLSAVVSEQVKGAVKGRFIQMEPEVFLEHICRAYSLLWYCEGGRTLYFNRSGEWRSKIIIMKNLSFQMLEETLERMGALDERFRLEMLNEDGTLYVSGPPRYVELVSDVASKLNDTRATEAAAKAAREVIKIFPLKHAWAADLTFTFMDTQLTVLGVATILRQLFADYGTGGQMAEARLKILPRTVGKLKGKGLASSGAPLQEAQPDQSAEDGPPADRESDAPGERGTGRYGSAFIMADTRLNAVIVRDTEERLRFYEEMIPQLDVPVGLVQIQATIMDISTDYLHELGVNWRFHHRGSSDEGTTFTDAGVDVDEDFKPGNPNLIVGPGFNFATVIGSAANYILAKVHALEQDGKARVLSQPSVLTLDNVAALLEHSQTFYVRIPGDQEVDLFSVTAGIVLKVTPHIIRDHSETRIKLAVSIEDGNISPDQEVDQIPIVQKSSVNTQAVIKEDQSLLIGGYYHESHFATASGIPCLLNVPILNIFFKQDQRVSKRAERMFLITPRIILDEAFTGADPGNDLAAIKGGGSMSQITLPRSEKGNIFGVEP</sequence>
<dbReference type="InterPro" id="IPR004846">
    <property type="entry name" value="T2SS/T3SS_dom"/>
</dbReference>
<dbReference type="GO" id="GO:0015627">
    <property type="term" value="C:type II protein secretion system complex"/>
    <property type="evidence" value="ECO:0007669"/>
    <property type="project" value="TreeGrafter"/>
</dbReference>
<evidence type="ECO:0000256" key="1">
    <source>
        <dbReference type="ARBA" id="ARBA00004442"/>
    </source>
</evidence>
<accession>A0A653A3T2</accession>
<keyword evidence="3" id="KW-0998">Cell outer membrane</keyword>
<dbReference type="PANTHER" id="PTHR30332">
    <property type="entry name" value="PROBABLE GENERAL SECRETION PATHWAY PROTEIN D"/>
    <property type="match status" value="1"/>
</dbReference>
<dbReference type="HAMAP" id="MF_02219">
    <property type="entry name" value="Type_III_secretin"/>
    <property type="match status" value="1"/>
</dbReference>
<keyword evidence="3" id="KW-0811">Translocation</keyword>
<keyword evidence="3" id="KW-0653">Protein transport</keyword>
<organism evidence="8">
    <name type="scientific">Uncultured Desulfatiglans sp</name>
    <dbReference type="NCBI Taxonomy" id="1748965"/>
    <lineage>
        <taxon>Bacteria</taxon>
        <taxon>Pseudomonadati</taxon>
        <taxon>Thermodesulfobacteriota</taxon>
        <taxon>Desulfobacteria</taxon>
        <taxon>Desulfatiglandales</taxon>
        <taxon>Desulfatiglandaceae</taxon>
        <taxon>Desulfatiglans</taxon>
        <taxon>environmental samples</taxon>
    </lineage>
</organism>
<dbReference type="Pfam" id="PF00263">
    <property type="entry name" value="Secretin"/>
    <property type="match status" value="1"/>
</dbReference>
<evidence type="ECO:0000256" key="2">
    <source>
        <dbReference type="ARBA" id="ARBA00022729"/>
    </source>
</evidence>
<dbReference type="Gene3D" id="3.30.1370.120">
    <property type="match status" value="2"/>
</dbReference>
<dbReference type="AlphaFoldDB" id="A0A653A3T2"/>
<reference evidence="8" key="1">
    <citation type="submission" date="2018-07" db="EMBL/GenBank/DDBJ databases">
        <authorList>
            <consortium name="Genoscope - CEA"/>
            <person name="William W."/>
        </authorList>
    </citation>
    <scope>NUCLEOTIDE SEQUENCE</scope>
    <source>
        <strain evidence="8">IK1</strain>
    </source>
</reference>
<evidence type="ECO:0000313" key="8">
    <source>
        <dbReference type="EMBL" id="VBB42664.1"/>
    </source>
</evidence>
<feature type="region of interest" description="Disordered" evidence="5">
    <location>
        <begin position="248"/>
        <end position="287"/>
    </location>
</feature>
<name>A0A653A3T2_UNCDX</name>
<keyword evidence="3 4" id="KW-0813">Transport</keyword>
<evidence type="ECO:0000259" key="7">
    <source>
        <dbReference type="Pfam" id="PF03958"/>
    </source>
</evidence>
<evidence type="ECO:0000259" key="6">
    <source>
        <dbReference type="Pfam" id="PF00263"/>
    </source>
</evidence>
<dbReference type="InterPro" id="IPR050810">
    <property type="entry name" value="Bact_Secretion_Sys_Channel"/>
</dbReference>
<keyword evidence="3" id="KW-0472">Membrane</keyword>
<feature type="domain" description="Type II/III secretion system secretin-like" evidence="6">
    <location>
        <begin position="405"/>
        <end position="563"/>
    </location>
</feature>
<feature type="compositionally biased region" description="Basic and acidic residues" evidence="5">
    <location>
        <begin position="271"/>
        <end position="284"/>
    </location>
</feature>
<dbReference type="NCBIfam" id="TIGR02516">
    <property type="entry name" value="type_III_yscC"/>
    <property type="match status" value="1"/>
</dbReference>
<dbReference type="InterPro" id="IPR003522">
    <property type="entry name" value="T3SS_OM_pore_YscC"/>
</dbReference>
<dbReference type="PRINTS" id="PR01337">
    <property type="entry name" value="TYPE3OMGPROT"/>
</dbReference>